<reference evidence="1" key="1">
    <citation type="submission" date="2024-03" db="EMBL/GenBank/DDBJ databases">
        <title>Novel Streptomyces species of biotechnological and ecological value are a feature of Machair soil.</title>
        <authorList>
            <person name="Prole J.R."/>
            <person name="Goodfellow M."/>
            <person name="Allenby N."/>
            <person name="Ward A.C."/>
        </authorList>
    </citation>
    <scope>NUCLEOTIDE SEQUENCE</scope>
    <source>
        <strain evidence="1">MS2.AVA.5</strain>
    </source>
</reference>
<name>A0ACC6PLJ7_9ACTN</name>
<organism evidence="1 2">
    <name type="scientific">Streptomyces achmelvichensis</name>
    <dbReference type="NCBI Taxonomy" id="3134111"/>
    <lineage>
        <taxon>Bacteria</taxon>
        <taxon>Bacillati</taxon>
        <taxon>Actinomycetota</taxon>
        <taxon>Actinomycetes</taxon>
        <taxon>Kitasatosporales</taxon>
        <taxon>Streptomycetaceae</taxon>
        <taxon>Streptomyces</taxon>
    </lineage>
</organism>
<proteinExistence type="predicted"/>
<evidence type="ECO:0000313" key="2">
    <source>
        <dbReference type="Proteomes" id="UP001377168"/>
    </source>
</evidence>
<keyword evidence="2" id="KW-1185">Reference proteome</keyword>
<dbReference type="EMBL" id="JBBKAJ010000011">
    <property type="protein sequence ID" value="MEJ8632246.1"/>
    <property type="molecule type" value="Genomic_DNA"/>
</dbReference>
<comment type="caution">
    <text evidence="1">The sequence shown here is derived from an EMBL/GenBank/DDBJ whole genome shotgun (WGS) entry which is preliminary data.</text>
</comment>
<evidence type="ECO:0000313" key="1">
    <source>
        <dbReference type="EMBL" id="MEJ8632246.1"/>
    </source>
</evidence>
<gene>
    <name evidence="1" type="ORF">WKI67_02040</name>
</gene>
<dbReference type="Proteomes" id="UP001377168">
    <property type="component" value="Unassembled WGS sequence"/>
</dbReference>
<sequence>MTLSENELRQRLGAIEPTTATYAGIGPGEVDALRTLLGDKEARLAARAVHALGLIDSEPAHETLLATPRDPRPEVRPSLAHVAERLPVDLSDQVLAELLNDPDIGVRKFAIRSVGPRNAEALRAKLEQLSHADESQGLRRLVYERLRSSGGGQVNST</sequence>
<accession>A0ACC6PLJ7</accession>
<protein>
    <submittedName>
        <fullName evidence="1">Uncharacterized protein</fullName>
    </submittedName>
</protein>